<feature type="transmembrane region" description="Helical" evidence="6">
    <location>
        <begin position="84"/>
        <end position="102"/>
    </location>
</feature>
<dbReference type="RefSeq" id="WP_013513625.1">
    <property type="nucleotide sequence ID" value="NC_014844.1"/>
</dbReference>
<evidence type="ECO:0000256" key="5">
    <source>
        <dbReference type="ARBA" id="ARBA00023136"/>
    </source>
</evidence>
<dbReference type="InterPro" id="IPR050189">
    <property type="entry name" value="MFS_Efflux_Transporters"/>
</dbReference>
<reference evidence="9" key="1">
    <citation type="submission" date="2010-12" db="EMBL/GenBank/DDBJ databases">
        <title>Complete sequence of Desulfovibrio aespoeensis Aspo-2.</title>
        <authorList>
            <consortium name="US DOE Joint Genome Institute"/>
            <person name="Lucas S."/>
            <person name="Copeland A."/>
            <person name="Lapidus A."/>
            <person name="Cheng J.-F."/>
            <person name="Goodwin L."/>
            <person name="Pitluck S."/>
            <person name="Chertkov O."/>
            <person name="Misra M."/>
            <person name="Detter J.C."/>
            <person name="Han C."/>
            <person name="Tapia R."/>
            <person name="Land M."/>
            <person name="Hauser L."/>
            <person name="Kyrpides N."/>
            <person name="Ivanova N."/>
            <person name="Ovchinnikova G."/>
            <person name="Pedersen K."/>
            <person name="Jagevall S."/>
            <person name="Hazen T."/>
            <person name="Woyke T."/>
        </authorList>
    </citation>
    <scope>NUCLEOTIDE SEQUENCE [LARGE SCALE GENOMIC DNA]</scope>
    <source>
        <strain evidence="9">ATCC 700646 / DSM 10631 / Aspo-2</strain>
    </source>
</reference>
<dbReference type="eggNOG" id="COG2814">
    <property type="taxonomic scope" value="Bacteria"/>
</dbReference>
<feature type="transmembrane region" description="Helical" evidence="6">
    <location>
        <begin position="12"/>
        <end position="31"/>
    </location>
</feature>
<evidence type="ECO:0000256" key="3">
    <source>
        <dbReference type="ARBA" id="ARBA00022692"/>
    </source>
</evidence>
<evidence type="ECO:0000256" key="2">
    <source>
        <dbReference type="ARBA" id="ARBA00022475"/>
    </source>
</evidence>
<gene>
    <name evidence="8" type="ordered locus">Daes_0676</name>
</gene>
<feature type="domain" description="Major facilitator superfamily (MFS) profile" evidence="7">
    <location>
        <begin position="18"/>
        <end position="394"/>
    </location>
</feature>
<evidence type="ECO:0000313" key="8">
    <source>
        <dbReference type="EMBL" id="ADU61693.1"/>
    </source>
</evidence>
<dbReference type="Proteomes" id="UP000002191">
    <property type="component" value="Chromosome"/>
</dbReference>
<reference evidence="8 9" key="2">
    <citation type="journal article" date="2014" name="Genome Announc.">
        <title>Complete Genome Sequence of the Subsurface, Mesophilic Sulfate-Reducing Bacterium Desulfovibrio aespoeensis Aspo-2.</title>
        <authorList>
            <person name="Pedersen K."/>
            <person name="Bengtsson A."/>
            <person name="Edlund J."/>
            <person name="Rabe L."/>
            <person name="Hazen T."/>
            <person name="Chakraborty R."/>
            <person name="Goodwin L."/>
            <person name="Shapiro N."/>
        </authorList>
    </citation>
    <scope>NUCLEOTIDE SEQUENCE [LARGE SCALE GENOMIC DNA]</scope>
    <source>
        <strain evidence="9">ATCC 700646 / DSM 10631 / Aspo-2</strain>
    </source>
</reference>
<dbReference type="PANTHER" id="PTHR43124:SF3">
    <property type="entry name" value="CHLORAMPHENICOL EFFLUX PUMP RV0191"/>
    <property type="match status" value="1"/>
</dbReference>
<proteinExistence type="predicted"/>
<keyword evidence="2" id="KW-1003">Cell membrane</keyword>
<keyword evidence="4 6" id="KW-1133">Transmembrane helix</keyword>
<dbReference type="GO" id="GO:0005886">
    <property type="term" value="C:plasma membrane"/>
    <property type="evidence" value="ECO:0007669"/>
    <property type="project" value="UniProtKB-SubCell"/>
</dbReference>
<feature type="transmembrane region" description="Helical" evidence="6">
    <location>
        <begin position="108"/>
        <end position="133"/>
    </location>
</feature>
<evidence type="ECO:0000256" key="1">
    <source>
        <dbReference type="ARBA" id="ARBA00004651"/>
    </source>
</evidence>
<evidence type="ECO:0000313" key="9">
    <source>
        <dbReference type="Proteomes" id="UP000002191"/>
    </source>
</evidence>
<dbReference type="EMBL" id="CP002431">
    <property type="protein sequence ID" value="ADU61693.1"/>
    <property type="molecule type" value="Genomic_DNA"/>
</dbReference>
<dbReference type="SUPFAM" id="SSF103473">
    <property type="entry name" value="MFS general substrate transporter"/>
    <property type="match status" value="1"/>
</dbReference>
<keyword evidence="5 6" id="KW-0472">Membrane</keyword>
<feature type="transmembrane region" description="Helical" evidence="6">
    <location>
        <begin position="305"/>
        <end position="331"/>
    </location>
</feature>
<protein>
    <submittedName>
        <fullName evidence="8">Major facilitator superfamily MFS_1</fullName>
    </submittedName>
</protein>
<evidence type="ECO:0000259" key="7">
    <source>
        <dbReference type="PROSITE" id="PS50850"/>
    </source>
</evidence>
<dbReference type="PROSITE" id="PS50850">
    <property type="entry name" value="MFS"/>
    <property type="match status" value="1"/>
</dbReference>
<feature type="transmembrane region" description="Helical" evidence="6">
    <location>
        <begin position="338"/>
        <end position="359"/>
    </location>
</feature>
<keyword evidence="3 6" id="KW-0812">Transmembrane</keyword>
<dbReference type="InterPro" id="IPR020846">
    <property type="entry name" value="MFS_dom"/>
</dbReference>
<evidence type="ECO:0000256" key="4">
    <source>
        <dbReference type="ARBA" id="ARBA00022989"/>
    </source>
</evidence>
<feature type="transmembrane region" description="Helical" evidence="6">
    <location>
        <begin position="255"/>
        <end position="274"/>
    </location>
</feature>
<accession>E6VZH9</accession>
<dbReference type="InterPro" id="IPR036259">
    <property type="entry name" value="MFS_trans_sf"/>
</dbReference>
<dbReference type="PANTHER" id="PTHR43124">
    <property type="entry name" value="PURINE EFFLUX PUMP PBUE"/>
    <property type="match status" value="1"/>
</dbReference>
<dbReference type="STRING" id="643562.Daes_0676"/>
<feature type="transmembrane region" description="Helical" evidence="6">
    <location>
        <begin position="371"/>
        <end position="389"/>
    </location>
</feature>
<feature type="transmembrane region" description="Helical" evidence="6">
    <location>
        <begin position="281"/>
        <end position="299"/>
    </location>
</feature>
<dbReference type="HOGENOM" id="CLU_692091_0_0_7"/>
<feature type="transmembrane region" description="Helical" evidence="6">
    <location>
        <begin position="51"/>
        <end position="72"/>
    </location>
</feature>
<comment type="subcellular location">
    <subcellularLocation>
        <location evidence="1">Cell membrane</location>
        <topology evidence="1">Multi-pass membrane protein</topology>
    </subcellularLocation>
</comment>
<sequence>MKSRALDTRTPFRVALPGVIFVTAIFFFNFLSRVVLAPIMPVIQADLGFAHTGAGVLFMALGAGNALGLLLSGFLSRAVNHRRTVGISSLLVGACALATPLARDYAGLLAALFTMGVAAGFYLPSGIATIFSLIRKEDWGKSMAVHELAPNLAFVTAPILAEAVLLCFDWRASLHLLGAVQLCLGLWFLRSGRGGEFPGTVPGPPVVMQIVRRPIFWVLVLFFCLGVCASVGPYSMLPLYLADAHGYTREAANKLLSVSRVLACFAPFVAGWITDRWGARPAIFLFLLLTGSALIALGLTSDTPLMVVVLLQPMCSVFMFAPGFTLVSTVFPPEHRTVALALMGPINAVIGIGVAPIFLGAMGDAGRFDHGFMILGCALLAAMPMLRLLPAGTAGRDD</sequence>
<dbReference type="InterPro" id="IPR011701">
    <property type="entry name" value="MFS"/>
</dbReference>
<dbReference type="OrthoDB" id="5469886at2"/>
<dbReference type="Pfam" id="PF07690">
    <property type="entry name" value="MFS_1"/>
    <property type="match status" value="1"/>
</dbReference>
<dbReference type="KEGG" id="das:Daes_0676"/>
<dbReference type="GO" id="GO:0022857">
    <property type="term" value="F:transmembrane transporter activity"/>
    <property type="evidence" value="ECO:0007669"/>
    <property type="project" value="InterPro"/>
</dbReference>
<feature type="transmembrane region" description="Helical" evidence="6">
    <location>
        <begin position="215"/>
        <end position="235"/>
    </location>
</feature>
<dbReference type="AlphaFoldDB" id="E6VZH9"/>
<evidence type="ECO:0000256" key="6">
    <source>
        <dbReference type="SAM" id="Phobius"/>
    </source>
</evidence>
<organism evidence="8 9">
    <name type="scientific">Pseudodesulfovibrio aespoeensis (strain ATCC 700646 / DSM 10631 / Aspo-2)</name>
    <name type="common">Desulfovibrio aespoeensis</name>
    <dbReference type="NCBI Taxonomy" id="643562"/>
    <lineage>
        <taxon>Bacteria</taxon>
        <taxon>Pseudomonadati</taxon>
        <taxon>Thermodesulfobacteriota</taxon>
        <taxon>Desulfovibrionia</taxon>
        <taxon>Desulfovibrionales</taxon>
        <taxon>Desulfovibrionaceae</taxon>
    </lineage>
</organism>
<name>E6VZH9_PSEA9</name>
<keyword evidence="9" id="KW-1185">Reference proteome</keyword>
<dbReference type="Gene3D" id="1.20.1250.20">
    <property type="entry name" value="MFS general substrate transporter like domains"/>
    <property type="match status" value="2"/>
</dbReference>